<evidence type="ECO:0000313" key="1">
    <source>
        <dbReference type="EMBL" id="CEG57120.1"/>
    </source>
</evidence>
<sequence>MNRMSGSFAKEILSKNILTSDYSVLHQGYFELNECIYCTITIIYRYKKLFNNVFFCYNVINI</sequence>
<organism evidence="1 2">
    <name type="scientific">Legionella fallonii LLAP-10</name>
    <dbReference type="NCBI Taxonomy" id="1212491"/>
    <lineage>
        <taxon>Bacteria</taxon>
        <taxon>Pseudomonadati</taxon>
        <taxon>Pseudomonadota</taxon>
        <taxon>Gammaproteobacteria</taxon>
        <taxon>Legionellales</taxon>
        <taxon>Legionellaceae</taxon>
        <taxon>Legionella</taxon>
    </lineage>
</organism>
<dbReference type="KEGG" id="lfa:LFA_1715"/>
<name>A0A098G6I0_9GAMM</name>
<reference evidence="2" key="1">
    <citation type="submission" date="2014-09" db="EMBL/GenBank/DDBJ databases">
        <authorList>
            <person name="Gomez-Valero L."/>
        </authorList>
    </citation>
    <scope>NUCLEOTIDE SEQUENCE [LARGE SCALE GENOMIC DNA]</scope>
    <source>
        <strain evidence="2">ATCC700992</strain>
    </source>
</reference>
<evidence type="ECO:0000313" key="2">
    <source>
        <dbReference type="Proteomes" id="UP000032430"/>
    </source>
</evidence>
<dbReference type="HOGENOM" id="CLU_2898698_0_0_6"/>
<keyword evidence="2" id="KW-1185">Reference proteome</keyword>
<dbReference type="STRING" id="1212491.LFA_1715"/>
<dbReference type="EMBL" id="LN614827">
    <property type="protein sequence ID" value="CEG57120.1"/>
    <property type="molecule type" value="Genomic_DNA"/>
</dbReference>
<proteinExistence type="predicted"/>
<gene>
    <name evidence="1" type="ORF">LFA_1715</name>
</gene>
<dbReference type="AlphaFoldDB" id="A0A098G6I0"/>
<dbReference type="Proteomes" id="UP000032430">
    <property type="component" value="Chromosome I"/>
</dbReference>
<accession>A0A098G6I0</accession>
<protein>
    <submittedName>
        <fullName evidence="1">Uncharacterized protein</fullName>
    </submittedName>
</protein>